<keyword evidence="2" id="KW-1185">Reference proteome</keyword>
<dbReference type="EMBL" id="JACCFS010000001">
    <property type="protein sequence ID" value="NYJ33879.1"/>
    <property type="molecule type" value="Genomic_DNA"/>
</dbReference>
<dbReference type="Proteomes" id="UP000572051">
    <property type="component" value="Unassembled WGS sequence"/>
</dbReference>
<protein>
    <recommendedName>
        <fullName evidence="3">DUF3558 domain-containing protein</fullName>
    </recommendedName>
</protein>
<evidence type="ECO:0008006" key="3">
    <source>
        <dbReference type="Google" id="ProtNLM"/>
    </source>
</evidence>
<organism evidence="1 2">
    <name type="scientific">Nocardiopsis aegyptia</name>
    <dbReference type="NCBI Taxonomy" id="220378"/>
    <lineage>
        <taxon>Bacteria</taxon>
        <taxon>Bacillati</taxon>
        <taxon>Actinomycetota</taxon>
        <taxon>Actinomycetes</taxon>
        <taxon>Streptosporangiales</taxon>
        <taxon>Nocardiopsidaceae</taxon>
        <taxon>Nocardiopsis</taxon>
    </lineage>
</organism>
<accession>A0A7Z0EL49</accession>
<dbReference type="RefSeq" id="WP_179822276.1">
    <property type="nucleotide sequence ID" value="NZ_JACCFS010000001.1"/>
</dbReference>
<proteinExistence type="predicted"/>
<gene>
    <name evidence="1" type="ORF">HNR10_001760</name>
</gene>
<evidence type="ECO:0000313" key="1">
    <source>
        <dbReference type="EMBL" id="NYJ33879.1"/>
    </source>
</evidence>
<comment type="caution">
    <text evidence="1">The sequence shown here is derived from an EMBL/GenBank/DDBJ whole genome shotgun (WGS) entry which is preliminary data.</text>
</comment>
<sequence length="229" mass="24193">MAGTTDGHVQGRRLRAHGARVGAGAAAAVAVLALSACSGGSEGGGAELERGESGVMPALERPGPEGFTNTEIQGVTIDVPDDWETQSEGGSLCMSPPGQPACAYGSVSLTPHAAESHPQNWPGRGDELQDDNDWAHNTDQCRSLNTAASGDIGVDSATITYQDVFEHADGLKSNHTVWDVTCVNDDSFEVRMWFLPISDVLLYVWSADSQYDAVYDQIAASMDTTGYQD</sequence>
<name>A0A7Z0EL49_9ACTN</name>
<reference evidence="1 2" key="1">
    <citation type="submission" date="2020-07" db="EMBL/GenBank/DDBJ databases">
        <title>Sequencing the genomes of 1000 actinobacteria strains.</title>
        <authorList>
            <person name="Klenk H.-P."/>
        </authorList>
    </citation>
    <scope>NUCLEOTIDE SEQUENCE [LARGE SCALE GENOMIC DNA]</scope>
    <source>
        <strain evidence="1 2">DSM 44442</strain>
    </source>
</reference>
<evidence type="ECO:0000313" key="2">
    <source>
        <dbReference type="Proteomes" id="UP000572051"/>
    </source>
</evidence>
<dbReference type="AlphaFoldDB" id="A0A7Z0EL49"/>